<protein>
    <recommendedName>
        <fullName evidence="4">SET domain-containing protein SmydA-8-like</fullName>
    </recommendedName>
</protein>
<dbReference type="InterPro" id="IPR046341">
    <property type="entry name" value="SET_dom_sf"/>
</dbReference>
<organism evidence="2 3">
    <name type="scientific">Danaus plexippus plexippus</name>
    <dbReference type="NCBI Taxonomy" id="278856"/>
    <lineage>
        <taxon>Eukaryota</taxon>
        <taxon>Metazoa</taxon>
        <taxon>Ecdysozoa</taxon>
        <taxon>Arthropoda</taxon>
        <taxon>Hexapoda</taxon>
        <taxon>Insecta</taxon>
        <taxon>Pterygota</taxon>
        <taxon>Neoptera</taxon>
        <taxon>Endopterygota</taxon>
        <taxon>Lepidoptera</taxon>
        <taxon>Glossata</taxon>
        <taxon>Ditrysia</taxon>
        <taxon>Papilionoidea</taxon>
        <taxon>Nymphalidae</taxon>
        <taxon>Danainae</taxon>
        <taxon>Danaini</taxon>
        <taxon>Danaina</taxon>
        <taxon>Danaus</taxon>
        <taxon>Danaus</taxon>
    </lineage>
</organism>
<dbReference type="AlphaFoldDB" id="A0A212EIW5"/>
<comment type="caution">
    <text evidence="2">The sequence shown here is derived from an EMBL/GenBank/DDBJ whole genome shotgun (WGS) entry which is preliminary data.</text>
</comment>
<dbReference type="SUPFAM" id="SSF82199">
    <property type="entry name" value="SET domain"/>
    <property type="match status" value="1"/>
</dbReference>
<keyword evidence="3" id="KW-1185">Reference proteome</keyword>
<dbReference type="InParanoid" id="A0A212EIW5"/>
<dbReference type="KEGG" id="dpl:KGM_215272"/>
<dbReference type="Gene3D" id="2.170.270.10">
    <property type="entry name" value="SET domain"/>
    <property type="match status" value="1"/>
</dbReference>
<reference evidence="2 3" key="1">
    <citation type="journal article" date="2011" name="Cell">
        <title>The monarch butterfly genome yields insights into long-distance migration.</title>
        <authorList>
            <person name="Zhan S."/>
            <person name="Merlin C."/>
            <person name="Boore J.L."/>
            <person name="Reppert S.M."/>
        </authorList>
    </citation>
    <scope>NUCLEOTIDE SEQUENCE [LARGE SCALE GENOMIC DNA]</scope>
    <source>
        <strain evidence="2">F-2</strain>
    </source>
</reference>
<feature type="compositionally biased region" description="Basic and acidic residues" evidence="1">
    <location>
        <begin position="45"/>
        <end position="71"/>
    </location>
</feature>
<dbReference type="Gene3D" id="6.10.140.2220">
    <property type="match status" value="1"/>
</dbReference>
<dbReference type="eggNOG" id="KOG2084">
    <property type="taxonomic scope" value="Eukaryota"/>
</dbReference>
<dbReference type="PANTHER" id="PTHR46455:SF5">
    <property type="entry name" value="SET AND MYND DOMAIN CONTAINING, ARTHROPOD-SPECIFIC, MEMBER 4, ISOFORM A"/>
    <property type="match status" value="1"/>
</dbReference>
<evidence type="ECO:0008006" key="4">
    <source>
        <dbReference type="Google" id="ProtNLM"/>
    </source>
</evidence>
<dbReference type="Proteomes" id="UP000007151">
    <property type="component" value="Unassembled WGS sequence"/>
</dbReference>
<dbReference type="EMBL" id="AGBW02014564">
    <property type="protein sequence ID" value="OWR41411.1"/>
    <property type="molecule type" value="Genomic_DNA"/>
</dbReference>
<proteinExistence type="predicted"/>
<sequence>MLGMRRASDGTRLYVSLAKIAERRAIYGALTTLGPGYMHNKRRNKNDGRNKENAGAEKDKTAVEDGKETGAEDKTAEDLCYEIKHSDVMGRYIVATRDIEPGEVIITAPALVVGPCSGCGLICLGCYRELEESHLTKCSGCKWPLCSNSCFGLGKYTGHSKYECETLKKIPPDYKNMEDLRDSYHAITPLRCLLLKKEDPSKWCALSEMESHNAIRRSRGDIYPMNDRNVVQRLKKWGLGYDDDEVHTVCGILEVNAFEVGASGANARALYSEAYLLAHDCTPSTSHTDHERRPGRPLTIRAAIRHVPGDVISLCYAYTLQGTLKRREHLAVSKFFMCSCVRCADPTERGTQASSLRCPRCAGSVLSTDPLRSDALWRCAECTYEMSAATVKLLLKRLTDEFDQIDANDVQGFENYLTKYRNVLQPNHYLNLSAKHSLSQLYGKVADYMIHEMTEELLQRKIEICRDLMKVFDVIEPGYSRLRGITLYELHAPLMVLTTRAFERKEITKENLRNRLKEIVRYLRESAVILGFEPRASPEGLMAGAAQHALSKINTWEQIIGKIS</sequence>
<name>A0A212EIW5_DANPL</name>
<evidence type="ECO:0000256" key="1">
    <source>
        <dbReference type="SAM" id="MobiDB-lite"/>
    </source>
</evidence>
<evidence type="ECO:0000313" key="3">
    <source>
        <dbReference type="Proteomes" id="UP000007151"/>
    </source>
</evidence>
<dbReference type="PANTHER" id="PTHR46455">
    <property type="entry name" value="SET AND MYND DOMAIN CONTAINING, ARTHROPOD-SPECIFIC, MEMBER 4, ISOFORM A"/>
    <property type="match status" value="1"/>
</dbReference>
<dbReference type="STRING" id="278856.A0A212EIW5"/>
<dbReference type="InterPro" id="IPR053010">
    <property type="entry name" value="SET_SmydA-8"/>
</dbReference>
<evidence type="ECO:0000313" key="2">
    <source>
        <dbReference type="EMBL" id="OWR41411.1"/>
    </source>
</evidence>
<gene>
    <name evidence="2" type="ORF">KGM_215272</name>
</gene>
<feature type="region of interest" description="Disordered" evidence="1">
    <location>
        <begin position="38"/>
        <end position="71"/>
    </location>
</feature>
<dbReference type="Gene3D" id="1.10.220.160">
    <property type="match status" value="1"/>
</dbReference>
<accession>A0A212EIW5</accession>
<dbReference type="FunCoup" id="A0A212EIW5">
    <property type="interactions" value="6"/>
</dbReference>
<dbReference type="CDD" id="cd20071">
    <property type="entry name" value="SET_SMYD"/>
    <property type="match status" value="1"/>
</dbReference>